<evidence type="ECO:0000256" key="2">
    <source>
        <dbReference type="ARBA" id="ARBA00023015"/>
    </source>
</evidence>
<evidence type="ECO:0000256" key="3">
    <source>
        <dbReference type="ARBA" id="ARBA00023125"/>
    </source>
</evidence>
<accession>A0AAV6I2A3</accession>
<keyword evidence="2" id="KW-0805">Transcription regulation</keyword>
<dbReference type="GO" id="GO:0003700">
    <property type="term" value="F:DNA-binding transcription factor activity"/>
    <property type="evidence" value="ECO:0007669"/>
    <property type="project" value="InterPro"/>
</dbReference>
<sequence length="175" mass="20318">MEPVMNSGSRENIQTHIHYHEPEQSESSCHFKDNYSAKREKLFNKVVTRSDIKQYRFAIPKHQAHKHFLAHVASTSRGAFLCMEDNDGKLWRFKYSFWKSSQGYMLTSEWNRFVKEKRVSAGDMVSFLRSTGPDKRLFIDWKPQNQSGLVAKPELLESTQTGRAVKLFGVNISTN</sequence>
<dbReference type="SUPFAM" id="SSF101936">
    <property type="entry name" value="DNA-binding pseudobarrel domain"/>
    <property type="match status" value="1"/>
</dbReference>
<protein>
    <recommendedName>
        <fullName evidence="6">TF-B3 domain-containing protein</fullName>
    </recommendedName>
</protein>
<dbReference type="PANTHER" id="PTHR31140:SF1">
    <property type="entry name" value="AP2_ERF AND B3 DOMAIN-CONTAINING TRANSCRIPTION REPRESSOR RAV2"/>
    <property type="match status" value="1"/>
</dbReference>
<evidence type="ECO:0000256" key="4">
    <source>
        <dbReference type="ARBA" id="ARBA00023163"/>
    </source>
</evidence>
<dbReference type="Pfam" id="PF02362">
    <property type="entry name" value="B3"/>
    <property type="match status" value="1"/>
</dbReference>
<keyword evidence="3" id="KW-0238">DNA-binding</keyword>
<evidence type="ECO:0000256" key="5">
    <source>
        <dbReference type="ARBA" id="ARBA00023242"/>
    </source>
</evidence>
<comment type="caution">
    <text evidence="7">The sequence shown here is derived from an EMBL/GenBank/DDBJ whole genome shotgun (WGS) entry which is preliminary data.</text>
</comment>
<dbReference type="Proteomes" id="UP000823749">
    <property type="component" value="Chromosome 12"/>
</dbReference>
<evidence type="ECO:0000313" key="8">
    <source>
        <dbReference type="Proteomes" id="UP000823749"/>
    </source>
</evidence>
<dbReference type="PROSITE" id="PS50863">
    <property type="entry name" value="B3"/>
    <property type="match status" value="1"/>
</dbReference>
<organism evidence="7 8">
    <name type="scientific">Rhododendron griersonianum</name>
    <dbReference type="NCBI Taxonomy" id="479676"/>
    <lineage>
        <taxon>Eukaryota</taxon>
        <taxon>Viridiplantae</taxon>
        <taxon>Streptophyta</taxon>
        <taxon>Embryophyta</taxon>
        <taxon>Tracheophyta</taxon>
        <taxon>Spermatophyta</taxon>
        <taxon>Magnoliopsida</taxon>
        <taxon>eudicotyledons</taxon>
        <taxon>Gunneridae</taxon>
        <taxon>Pentapetalae</taxon>
        <taxon>asterids</taxon>
        <taxon>Ericales</taxon>
        <taxon>Ericaceae</taxon>
        <taxon>Ericoideae</taxon>
        <taxon>Rhodoreae</taxon>
        <taxon>Rhododendron</taxon>
    </lineage>
</organism>
<dbReference type="InterPro" id="IPR044800">
    <property type="entry name" value="LEC2-like"/>
</dbReference>
<reference evidence="7" key="1">
    <citation type="submission" date="2020-08" db="EMBL/GenBank/DDBJ databases">
        <title>Plant Genome Project.</title>
        <authorList>
            <person name="Zhang R.-G."/>
        </authorList>
    </citation>
    <scope>NUCLEOTIDE SEQUENCE</scope>
    <source>
        <strain evidence="7">WSP0</strain>
        <tissue evidence="7">Leaf</tissue>
    </source>
</reference>
<dbReference type="GO" id="GO:0003677">
    <property type="term" value="F:DNA binding"/>
    <property type="evidence" value="ECO:0007669"/>
    <property type="project" value="UniProtKB-KW"/>
</dbReference>
<dbReference type="InterPro" id="IPR003340">
    <property type="entry name" value="B3_DNA-bd"/>
</dbReference>
<feature type="domain" description="TF-B3" evidence="6">
    <location>
        <begin position="42"/>
        <end position="144"/>
    </location>
</feature>
<dbReference type="Gene3D" id="2.40.330.10">
    <property type="entry name" value="DNA-binding pseudobarrel domain"/>
    <property type="match status" value="1"/>
</dbReference>
<comment type="subcellular location">
    <subcellularLocation>
        <location evidence="1">Nucleus</location>
    </subcellularLocation>
</comment>
<dbReference type="SMART" id="SM01019">
    <property type="entry name" value="B3"/>
    <property type="match status" value="1"/>
</dbReference>
<evidence type="ECO:0000259" key="6">
    <source>
        <dbReference type="PROSITE" id="PS50863"/>
    </source>
</evidence>
<dbReference type="PANTHER" id="PTHR31140">
    <property type="entry name" value="B3 DOMAIN-CONTAINING TRANSCRIPTION FACTOR ABI3"/>
    <property type="match status" value="1"/>
</dbReference>
<gene>
    <name evidence="7" type="ORF">RHGRI_034691</name>
</gene>
<dbReference type="CDD" id="cd10017">
    <property type="entry name" value="B3_DNA"/>
    <property type="match status" value="1"/>
</dbReference>
<dbReference type="AlphaFoldDB" id="A0AAV6I2A3"/>
<proteinExistence type="predicted"/>
<name>A0AAV6I2A3_9ERIC</name>
<dbReference type="GO" id="GO:0005634">
    <property type="term" value="C:nucleus"/>
    <property type="evidence" value="ECO:0007669"/>
    <property type="project" value="UniProtKB-SubCell"/>
</dbReference>
<dbReference type="InterPro" id="IPR015300">
    <property type="entry name" value="DNA-bd_pseudobarrel_sf"/>
</dbReference>
<keyword evidence="8" id="KW-1185">Reference proteome</keyword>
<evidence type="ECO:0000313" key="7">
    <source>
        <dbReference type="EMBL" id="KAG5522621.1"/>
    </source>
</evidence>
<keyword evidence="5" id="KW-0539">Nucleus</keyword>
<evidence type="ECO:0000256" key="1">
    <source>
        <dbReference type="ARBA" id="ARBA00004123"/>
    </source>
</evidence>
<keyword evidence="4" id="KW-0804">Transcription</keyword>
<dbReference type="EMBL" id="JACTNZ010000012">
    <property type="protein sequence ID" value="KAG5522621.1"/>
    <property type="molecule type" value="Genomic_DNA"/>
</dbReference>